<sequence>MLSLVKIVRCPYCNVPMDKALLKRHGLLKAFLQREAFPCPHCQKAIQLPESAEKLTSIGLFVAVILAPLFHYWQLVPIPALYVFGIGLALLLFGLWSQKLVKAPSHH</sequence>
<comment type="caution">
    <text evidence="2">The sequence shown here is derived from an EMBL/GenBank/DDBJ whole genome shotgun (WGS) entry which is preliminary data.</text>
</comment>
<dbReference type="AlphaFoldDB" id="A0AAV3TZH0"/>
<organism evidence="2 3">
    <name type="scientific">Halioxenophilus aromaticivorans</name>
    <dbReference type="NCBI Taxonomy" id="1306992"/>
    <lineage>
        <taxon>Bacteria</taxon>
        <taxon>Pseudomonadati</taxon>
        <taxon>Pseudomonadota</taxon>
        <taxon>Gammaproteobacteria</taxon>
        <taxon>Alteromonadales</taxon>
        <taxon>Alteromonadaceae</taxon>
        <taxon>Halioxenophilus</taxon>
    </lineage>
</organism>
<keyword evidence="1" id="KW-0812">Transmembrane</keyword>
<dbReference type="EMBL" id="BAABLX010000007">
    <property type="protein sequence ID" value="GAA4936166.1"/>
    <property type="molecule type" value="Genomic_DNA"/>
</dbReference>
<keyword evidence="3" id="KW-1185">Reference proteome</keyword>
<evidence type="ECO:0000313" key="3">
    <source>
        <dbReference type="Proteomes" id="UP001409585"/>
    </source>
</evidence>
<keyword evidence="1" id="KW-0472">Membrane</keyword>
<reference evidence="3" key="1">
    <citation type="journal article" date="2019" name="Int. J. Syst. Evol. Microbiol.">
        <title>The Global Catalogue of Microorganisms (GCM) 10K type strain sequencing project: providing services to taxonomists for standard genome sequencing and annotation.</title>
        <authorList>
            <consortium name="The Broad Institute Genomics Platform"/>
            <consortium name="The Broad Institute Genome Sequencing Center for Infectious Disease"/>
            <person name="Wu L."/>
            <person name="Ma J."/>
        </authorList>
    </citation>
    <scope>NUCLEOTIDE SEQUENCE [LARGE SCALE GENOMIC DNA]</scope>
    <source>
        <strain evidence="3">JCM 19134</strain>
    </source>
</reference>
<gene>
    <name evidence="2" type="ORF">GCM10025791_12320</name>
</gene>
<evidence type="ECO:0008006" key="4">
    <source>
        <dbReference type="Google" id="ProtNLM"/>
    </source>
</evidence>
<accession>A0AAV3TZH0</accession>
<feature type="transmembrane region" description="Helical" evidence="1">
    <location>
        <begin position="55"/>
        <end position="73"/>
    </location>
</feature>
<dbReference type="RefSeq" id="WP_345418680.1">
    <property type="nucleotide sequence ID" value="NZ_AP031496.1"/>
</dbReference>
<keyword evidence="1" id="KW-1133">Transmembrane helix</keyword>
<feature type="transmembrane region" description="Helical" evidence="1">
    <location>
        <begin position="79"/>
        <end position="97"/>
    </location>
</feature>
<protein>
    <recommendedName>
        <fullName evidence="4">Cxxc_20_cxxc protein</fullName>
    </recommendedName>
</protein>
<dbReference type="Proteomes" id="UP001409585">
    <property type="component" value="Unassembled WGS sequence"/>
</dbReference>
<proteinExistence type="predicted"/>
<name>A0AAV3TZH0_9ALTE</name>
<evidence type="ECO:0000313" key="2">
    <source>
        <dbReference type="EMBL" id="GAA4936166.1"/>
    </source>
</evidence>
<evidence type="ECO:0000256" key="1">
    <source>
        <dbReference type="SAM" id="Phobius"/>
    </source>
</evidence>